<dbReference type="InterPro" id="IPR008160">
    <property type="entry name" value="Collagen"/>
</dbReference>
<evidence type="ECO:0000259" key="7">
    <source>
        <dbReference type="PROSITE" id="PS51041"/>
    </source>
</evidence>
<reference evidence="9" key="1">
    <citation type="submission" date="2025-08" db="UniProtKB">
        <authorList>
            <consortium name="RefSeq"/>
        </authorList>
    </citation>
    <scope>IDENTIFICATION</scope>
</reference>
<feature type="signal peptide" evidence="6">
    <location>
        <begin position="1"/>
        <end position="34"/>
    </location>
</feature>
<sequence>MDAARGRRPGWWGECLRATLWLCCCCCLPGSGSPTWTHAGLQYAPRRNWCSYTVTRTVSCHVQNGTYLQRVFQSCRWPMGCTGGSYRTIVRPTYKQAYKTVTALEWKCCPGHMGANCEAGVGQQIKTETVSYPDAQDAGHGSASLRRLPVRPTTYSGCLNCSKMSELFERLNFLEAKVATLSAAESVTSVVPGRRQSPKGDASADSLSLWGSLAAQGSPGDESIKAGFPGPRDRLRTTIPGRDGRLASQGPPGPAGPKGDTGIRGPSGIPGVKGPAGPQGPPGPPGKDGARGFPGEKGLPGLPGPPGPPGPPAPVGPKISEIPDQRDPLLSNSFIETGITGPAGPPGLPGPMGPSGPAGKPGSPGRDGIPGKPGADGAAGIPGEKGERGPPGYPGHRGLDGEHGEPGPKGEPGEKGTWGEGLHQLREALKILAERVLILETMIGLHEPELGSGLAPASTSTPSYYRGKRDENMAAYRVTSHQHAQRKKEKK</sequence>
<dbReference type="PROSITE" id="PS51041">
    <property type="entry name" value="EMI"/>
    <property type="match status" value="1"/>
</dbReference>
<dbReference type="InterPro" id="IPR050392">
    <property type="entry name" value="Collagen/C1q_domain"/>
</dbReference>
<keyword evidence="4" id="KW-1015">Disulfide bond</keyword>
<keyword evidence="3 6" id="KW-0732">Signal</keyword>
<feature type="region of interest" description="Disordered" evidence="5">
    <location>
        <begin position="184"/>
        <end position="419"/>
    </location>
</feature>
<accession>A0ABM1JJ63</accession>
<feature type="compositionally biased region" description="Pro residues" evidence="5">
    <location>
        <begin position="343"/>
        <end position="354"/>
    </location>
</feature>
<evidence type="ECO:0000313" key="8">
    <source>
        <dbReference type="Proteomes" id="UP000694871"/>
    </source>
</evidence>
<evidence type="ECO:0000256" key="6">
    <source>
        <dbReference type="SAM" id="SignalP"/>
    </source>
</evidence>
<feature type="compositionally biased region" description="Low complexity" evidence="5">
    <location>
        <begin position="355"/>
        <end position="364"/>
    </location>
</feature>
<proteinExistence type="predicted"/>
<evidence type="ECO:0000256" key="2">
    <source>
        <dbReference type="ARBA" id="ARBA00022525"/>
    </source>
</evidence>
<keyword evidence="8" id="KW-1185">Reference proteome</keyword>
<protein>
    <submittedName>
        <fullName evidence="9">EMI domain-containing protein 1</fullName>
    </submittedName>
</protein>
<feature type="chain" id="PRO_5047354972" evidence="6">
    <location>
        <begin position="35"/>
        <end position="491"/>
    </location>
</feature>
<evidence type="ECO:0000256" key="5">
    <source>
        <dbReference type="SAM" id="MobiDB-lite"/>
    </source>
</evidence>
<dbReference type="GeneID" id="107105958"/>
<gene>
    <name evidence="9" type="primary">EMID1</name>
</gene>
<evidence type="ECO:0000256" key="3">
    <source>
        <dbReference type="ARBA" id="ARBA00022729"/>
    </source>
</evidence>
<comment type="subcellular location">
    <subcellularLocation>
        <location evidence="1">Secreted</location>
    </subcellularLocation>
</comment>
<evidence type="ECO:0000313" key="9">
    <source>
        <dbReference type="RefSeq" id="XP_015261500.1"/>
    </source>
</evidence>
<dbReference type="InterPro" id="IPR011489">
    <property type="entry name" value="EMI_domain"/>
</dbReference>
<evidence type="ECO:0000256" key="1">
    <source>
        <dbReference type="ARBA" id="ARBA00004613"/>
    </source>
</evidence>
<feature type="compositionally biased region" description="Basic and acidic residues" evidence="5">
    <location>
        <begin position="397"/>
        <end position="414"/>
    </location>
</feature>
<name>A0ABM1JJ63_GEKJA</name>
<dbReference type="Proteomes" id="UP000694871">
    <property type="component" value="Unplaced"/>
</dbReference>
<evidence type="ECO:0000256" key="4">
    <source>
        <dbReference type="ARBA" id="ARBA00023157"/>
    </source>
</evidence>
<keyword evidence="2" id="KW-0964">Secreted</keyword>
<dbReference type="PANTHER" id="PTHR15427:SF23">
    <property type="entry name" value="EMI DOMAIN-CONTAINING PROTEIN 1"/>
    <property type="match status" value="1"/>
</dbReference>
<feature type="domain" description="EMI" evidence="7">
    <location>
        <begin position="46"/>
        <end position="119"/>
    </location>
</feature>
<organism evidence="8 9">
    <name type="scientific">Gekko japonicus</name>
    <name type="common">Schlegel's Japanese gecko</name>
    <dbReference type="NCBI Taxonomy" id="146911"/>
    <lineage>
        <taxon>Eukaryota</taxon>
        <taxon>Metazoa</taxon>
        <taxon>Chordata</taxon>
        <taxon>Craniata</taxon>
        <taxon>Vertebrata</taxon>
        <taxon>Euteleostomi</taxon>
        <taxon>Lepidosauria</taxon>
        <taxon>Squamata</taxon>
        <taxon>Bifurcata</taxon>
        <taxon>Gekkota</taxon>
        <taxon>Gekkonidae</taxon>
        <taxon>Gekkoninae</taxon>
        <taxon>Gekko</taxon>
    </lineage>
</organism>
<dbReference type="RefSeq" id="XP_015261500.1">
    <property type="nucleotide sequence ID" value="XM_015406014.1"/>
</dbReference>
<dbReference type="Pfam" id="PF07546">
    <property type="entry name" value="EMI"/>
    <property type="match status" value="1"/>
</dbReference>
<dbReference type="PANTHER" id="PTHR15427">
    <property type="entry name" value="EMILIN ELASTIN MICROFIBRIL INTERFACE-LOCATED PROTEIN ELASTIN MICROFIBRIL INTERFACER"/>
    <property type="match status" value="1"/>
</dbReference>
<feature type="compositionally biased region" description="Pro residues" evidence="5">
    <location>
        <begin position="302"/>
        <end position="315"/>
    </location>
</feature>
<dbReference type="Pfam" id="PF01391">
    <property type="entry name" value="Collagen"/>
    <property type="match status" value="2"/>
</dbReference>